<feature type="transmembrane region" description="Helical" evidence="2">
    <location>
        <begin position="133"/>
        <end position="150"/>
    </location>
</feature>
<organism evidence="3 4">
    <name type="scientific">Phomopsis amygdali</name>
    <name type="common">Fusicoccum amygdali</name>
    <dbReference type="NCBI Taxonomy" id="1214568"/>
    <lineage>
        <taxon>Eukaryota</taxon>
        <taxon>Fungi</taxon>
        <taxon>Dikarya</taxon>
        <taxon>Ascomycota</taxon>
        <taxon>Pezizomycotina</taxon>
        <taxon>Sordariomycetes</taxon>
        <taxon>Sordariomycetidae</taxon>
        <taxon>Diaporthales</taxon>
        <taxon>Diaporthaceae</taxon>
        <taxon>Diaporthe</taxon>
    </lineage>
</organism>
<proteinExistence type="predicted"/>
<dbReference type="Proteomes" id="UP001265746">
    <property type="component" value="Unassembled WGS sequence"/>
</dbReference>
<feature type="transmembrane region" description="Helical" evidence="2">
    <location>
        <begin position="604"/>
        <end position="629"/>
    </location>
</feature>
<protein>
    <submittedName>
        <fullName evidence="3">Uncharacterized protein</fullName>
    </submittedName>
</protein>
<feature type="compositionally biased region" description="Basic and acidic residues" evidence="1">
    <location>
        <begin position="708"/>
        <end position="719"/>
    </location>
</feature>
<sequence length="819" mass="89640">MTAVRPQPGAQDKHTVLSQSRFPLILAVFYLSLLIIPWALTCKIASQPSFIVQTYRHNYRYYVQDGWNIAINVLNSLAVGLSLPILSALLARAAVVFSQRRKPGQTLTAAQLFALADRDWYNFHKVLSGSSDFLWFGFVLLFVAILLPLVRSGVVTYDNVPVSLHLPAQYDGLRSDFLGYTPSPAALSLPSSGRQLQVITDTRDKLRKSTGGIELNLWPVCNDDTPDSTCGFKYGPYDISQSTLSNFWEEYWEKFISGSHPYETNGSALMHASTFKAGSSIGVYKDNDLGAYTLGLKSGAKCEAVSAQDIETQCLRSTGTTEDSISAALGWQTSLDIADELHLDICYPELDTEPWQDADASPWKPINFTEHLYIGLTDNSSRWGCGDDSWGVSNCPYMGTDAGLYFHCQSETALSYFEIGSAKTKGTPSRFLDEMPADFDIPRPGDKWDLTYPDVPFASYEGPLKSATMAMFGNDSWLDTLGLVMAEEDATNATAAAALVMLCGLQPLGNIDTFNYNYGVGCDWDTYQSATRYSENSYLYANSIRNFFTPFAQPRLARAFLNTATFYANDALLSQAMAVSYVSRDLKYQQEENDDRMLVPVINLGSIIFVSIVLALQVVGIVLLLIYIYSSPVWTKTLDALAMARVGAQLSALDVFLVPRETGTLGPARLSKKAERQLRQIDGLIGSTAPRGEHDIEATTLPPPYAPRGEEPSTREEQRAQSGAAQRHTSAPENAAPAYSSPADEHTTRTESGETDVAGERGGASEMATAHAASSDSQDAMNPPVTTLEAVAVGGQGFITKRMWKKGRKSEAVPSQPTQ</sequence>
<reference evidence="3" key="1">
    <citation type="submission" date="2023-06" db="EMBL/GenBank/DDBJ databases">
        <authorList>
            <person name="Noh H."/>
        </authorList>
    </citation>
    <scope>NUCLEOTIDE SEQUENCE</scope>
    <source>
        <strain evidence="3">DUCC20226</strain>
    </source>
</reference>
<evidence type="ECO:0000256" key="1">
    <source>
        <dbReference type="SAM" id="MobiDB-lite"/>
    </source>
</evidence>
<comment type="caution">
    <text evidence="3">The sequence shown here is derived from an EMBL/GenBank/DDBJ whole genome shotgun (WGS) entry which is preliminary data.</text>
</comment>
<feature type="transmembrane region" description="Helical" evidence="2">
    <location>
        <begin position="69"/>
        <end position="91"/>
    </location>
</feature>
<evidence type="ECO:0000313" key="4">
    <source>
        <dbReference type="Proteomes" id="UP001265746"/>
    </source>
</evidence>
<dbReference type="AlphaFoldDB" id="A0AAD9S9I8"/>
<feature type="region of interest" description="Disordered" evidence="1">
    <location>
        <begin position="684"/>
        <end position="784"/>
    </location>
</feature>
<accession>A0AAD9S9I8</accession>
<evidence type="ECO:0000256" key="2">
    <source>
        <dbReference type="SAM" id="Phobius"/>
    </source>
</evidence>
<keyword evidence="2" id="KW-1133">Transmembrane helix</keyword>
<evidence type="ECO:0000313" key="3">
    <source>
        <dbReference type="EMBL" id="KAK2602097.1"/>
    </source>
</evidence>
<name>A0AAD9S9I8_PHOAM</name>
<keyword evidence="2" id="KW-0472">Membrane</keyword>
<feature type="compositionally biased region" description="Polar residues" evidence="1">
    <location>
        <begin position="720"/>
        <end position="732"/>
    </location>
</feature>
<feature type="compositionally biased region" description="Basic and acidic residues" evidence="1">
    <location>
        <begin position="743"/>
        <end position="752"/>
    </location>
</feature>
<dbReference type="EMBL" id="JAUJFL010000005">
    <property type="protein sequence ID" value="KAK2602097.1"/>
    <property type="molecule type" value="Genomic_DNA"/>
</dbReference>
<keyword evidence="4" id="KW-1185">Reference proteome</keyword>
<gene>
    <name evidence="3" type="ORF">N8I77_008658</name>
</gene>
<keyword evidence="2" id="KW-0812">Transmembrane</keyword>
<feature type="transmembrane region" description="Helical" evidence="2">
    <location>
        <begin position="21"/>
        <end position="40"/>
    </location>
</feature>